<dbReference type="AlphaFoldDB" id="A0AAV5VBH6"/>
<dbReference type="InterPro" id="IPR018247">
    <property type="entry name" value="EF_Hand_1_Ca_BS"/>
</dbReference>
<comment type="caution">
    <text evidence="1">The sequence shown here is derived from an EMBL/GenBank/DDBJ whole genome shotgun (WGS) entry which is preliminary data.</text>
</comment>
<dbReference type="PROSITE" id="PS00018">
    <property type="entry name" value="EF_HAND_1"/>
    <property type="match status" value="1"/>
</dbReference>
<name>A0AAV5VBH6_9BILA</name>
<reference evidence="1" key="1">
    <citation type="submission" date="2023-10" db="EMBL/GenBank/DDBJ databases">
        <title>Genome assembly of Pristionchus species.</title>
        <authorList>
            <person name="Yoshida K."/>
            <person name="Sommer R.J."/>
        </authorList>
    </citation>
    <scope>NUCLEOTIDE SEQUENCE</scope>
    <source>
        <strain evidence="1">RS5133</strain>
    </source>
</reference>
<evidence type="ECO:0000313" key="1">
    <source>
        <dbReference type="EMBL" id="GMT16608.1"/>
    </source>
</evidence>
<proteinExistence type="predicted"/>
<feature type="non-terminal residue" evidence="1">
    <location>
        <position position="161"/>
    </location>
</feature>
<gene>
    <name evidence="1" type="ORF">PFISCL1PPCAC_7905</name>
</gene>
<protein>
    <submittedName>
        <fullName evidence="1">Uncharacterized protein</fullName>
    </submittedName>
</protein>
<evidence type="ECO:0000313" key="2">
    <source>
        <dbReference type="Proteomes" id="UP001432322"/>
    </source>
</evidence>
<sequence length="161" mass="18788">MQGKFRMLLFEIFDVFDINMNKILEKSEFDLFTQLSEDNSFEKNIGMSLTAFIKMFKAELISGSDGLNDVAVNMRNIGVDSKLQQTGMCPYQLHLLSHEKQPLKSQLFDVDADSAELLPFFFFDHGEELMEYDVSHDRLDYSLNWRLFRCKFFAVLVSRNV</sequence>
<organism evidence="1 2">
    <name type="scientific">Pristionchus fissidentatus</name>
    <dbReference type="NCBI Taxonomy" id="1538716"/>
    <lineage>
        <taxon>Eukaryota</taxon>
        <taxon>Metazoa</taxon>
        <taxon>Ecdysozoa</taxon>
        <taxon>Nematoda</taxon>
        <taxon>Chromadorea</taxon>
        <taxon>Rhabditida</taxon>
        <taxon>Rhabditina</taxon>
        <taxon>Diplogasteromorpha</taxon>
        <taxon>Diplogasteroidea</taxon>
        <taxon>Neodiplogasteridae</taxon>
        <taxon>Pristionchus</taxon>
    </lineage>
</organism>
<keyword evidence="2" id="KW-1185">Reference proteome</keyword>
<dbReference type="EMBL" id="BTSY01000002">
    <property type="protein sequence ID" value="GMT16608.1"/>
    <property type="molecule type" value="Genomic_DNA"/>
</dbReference>
<accession>A0AAV5VBH6</accession>
<dbReference type="Proteomes" id="UP001432322">
    <property type="component" value="Unassembled WGS sequence"/>
</dbReference>